<dbReference type="KEGG" id="vg:17824998"/>
<keyword evidence="2" id="KW-0479">Metal-binding</keyword>
<dbReference type="GeneID" id="17824998"/>
<reference evidence="7 8" key="1">
    <citation type="journal article" date="2015" name="J Appl Environ Microbiol">
        <title>Complete Genome Sequence Analysis of Two Pseudomonas plecoglossicida Phages, Potential Therapeutic Agents.</title>
        <authorList>
            <person name="Kawato Y."/>
            <person name="Yasuike M."/>
            <person name="Nakamura Y."/>
            <person name="Shigenobu Y."/>
            <person name="Fujiwara A."/>
            <person name="Sano M."/>
            <person name="Nakai T."/>
        </authorList>
    </citation>
    <scope>NUCLEOTIDE SEQUENCE [LARGE SCALE GENOMIC DNA]</scope>
</reference>
<evidence type="ECO:0000313" key="8">
    <source>
        <dbReference type="Proteomes" id="UP000203191"/>
    </source>
</evidence>
<dbReference type="Gene3D" id="2.60.120.620">
    <property type="entry name" value="q2cbj1_9rhob like domain"/>
    <property type="match status" value="1"/>
</dbReference>
<evidence type="ECO:0000256" key="3">
    <source>
        <dbReference type="ARBA" id="ARBA00022964"/>
    </source>
</evidence>
<dbReference type="GO" id="GO:0051213">
    <property type="term" value="F:dioxygenase activity"/>
    <property type="evidence" value="ECO:0007669"/>
    <property type="project" value="UniProtKB-KW"/>
</dbReference>
<evidence type="ECO:0000256" key="2">
    <source>
        <dbReference type="ARBA" id="ARBA00022723"/>
    </source>
</evidence>
<evidence type="ECO:0000256" key="5">
    <source>
        <dbReference type="ARBA" id="ARBA00023004"/>
    </source>
</evidence>
<evidence type="ECO:0000256" key="1">
    <source>
        <dbReference type="ARBA" id="ARBA00001961"/>
    </source>
</evidence>
<dbReference type="InterPro" id="IPR005123">
    <property type="entry name" value="Oxoglu/Fe-dep_dioxygenase_dom"/>
</dbReference>
<evidence type="ECO:0000259" key="6">
    <source>
        <dbReference type="PROSITE" id="PS51471"/>
    </source>
</evidence>
<name>V5YTM5_9CAUD</name>
<protein>
    <recommendedName>
        <fullName evidence="6">Fe2OG dioxygenase domain-containing protein</fullName>
    </recommendedName>
</protein>
<keyword evidence="4" id="KW-0560">Oxidoreductase</keyword>
<keyword evidence="5" id="KW-0408">Iron</keyword>
<dbReference type="SMART" id="SM00702">
    <property type="entry name" value="P4Hc"/>
    <property type="match status" value="1"/>
</dbReference>
<evidence type="ECO:0000313" key="7">
    <source>
        <dbReference type="EMBL" id="BAO20673.1"/>
    </source>
</evidence>
<keyword evidence="8" id="KW-1185">Reference proteome</keyword>
<dbReference type="GO" id="GO:0005506">
    <property type="term" value="F:iron ion binding"/>
    <property type="evidence" value="ECO:0007669"/>
    <property type="project" value="InterPro"/>
</dbReference>
<dbReference type="EMBL" id="AB775549">
    <property type="protein sequence ID" value="BAO20673.1"/>
    <property type="molecule type" value="Genomic_DNA"/>
</dbReference>
<dbReference type="GO" id="GO:0016705">
    <property type="term" value="F:oxidoreductase activity, acting on paired donors, with incorporation or reduction of molecular oxygen"/>
    <property type="evidence" value="ECO:0007669"/>
    <property type="project" value="InterPro"/>
</dbReference>
<dbReference type="InterPro" id="IPR006620">
    <property type="entry name" value="Pro_4_hyd_alph"/>
</dbReference>
<dbReference type="OrthoDB" id="19091at10239"/>
<evidence type="ECO:0000256" key="4">
    <source>
        <dbReference type="ARBA" id="ARBA00023002"/>
    </source>
</evidence>
<keyword evidence="3" id="KW-0223">Dioxygenase</keyword>
<dbReference type="Proteomes" id="UP000203191">
    <property type="component" value="Segment"/>
</dbReference>
<dbReference type="PROSITE" id="PS51471">
    <property type="entry name" value="FE2OG_OXY"/>
    <property type="match status" value="1"/>
</dbReference>
<organism evidence="7 8">
    <name type="scientific">Pseudomonas phage PPpW-4</name>
    <dbReference type="NCBI Taxonomy" id="1279083"/>
    <lineage>
        <taxon>Viruses</taxon>
        <taxon>Duplodnaviria</taxon>
        <taxon>Heunggongvirae</taxon>
        <taxon>Uroviricota</taxon>
        <taxon>Caudoviricetes</taxon>
        <taxon>Autographivirales</taxon>
        <taxon>Autotranscriptaviridae</taxon>
        <taxon>Studiervirinae</taxon>
        <taxon>Phutvirus</taxon>
        <taxon>Phutvirus PPpW4</taxon>
    </lineage>
</organism>
<feature type="domain" description="Fe2OG dioxygenase" evidence="6">
    <location>
        <begin position="138"/>
        <end position="230"/>
    </location>
</feature>
<accession>V5YTM5</accession>
<sequence>MTPNDLHRCSADHLAPGLYEGLGVLNEMLDHMKATSLPITRSELCRKPRWSAFLSENVRQMAHGVYAVRYLSEAFCGSLLKHLSTFQYAVNELEPEDARIPEVTLEDNDNALYETLRGLWQGYMHLLVGVLYHIESGECQSIQAARYTPQNTPHGCWHLDDDSEITLVVALSNDHKGGGTEVYNGPFDFTTVVPQLETGWGMLFNGRSRLHQGLPVTEGTRNLLVHWYTQSKDDDK</sequence>
<dbReference type="RefSeq" id="YP_008873133.1">
    <property type="nucleotide sequence ID" value="NC_023005.1"/>
</dbReference>
<dbReference type="GO" id="GO:0031418">
    <property type="term" value="F:L-ascorbic acid binding"/>
    <property type="evidence" value="ECO:0007669"/>
    <property type="project" value="InterPro"/>
</dbReference>
<comment type="cofactor">
    <cofactor evidence="1">
        <name>L-ascorbate</name>
        <dbReference type="ChEBI" id="CHEBI:38290"/>
    </cofactor>
</comment>
<proteinExistence type="predicted"/>